<comment type="caution">
    <text evidence="3">The sequence shown here is derived from an EMBL/GenBank/DDBJ whole genome shotgun (WGS) entry which is preliminary data.</text>
</comment>
<dbReference type="InterPro" id="IPR041588">
    <property type="entry name" value="Integrase_H2C2"/>
</dbReference>
<dbReference type="InterPro" id="IPR036397">
    <property type="entry name" value="RNaseH_sf"/>
</dbReference>
<dbReference type="FunFam" id="1.10.340.70:FF:000001">
    <property type="entry name" value="Retrovirus-related Pol polyprotein from transposon gypsy-like Protein"/>
    <property type="match status" value="1"/>
</dbReference>
<dbReference type="GO" id="GO:0003676">
    <property type="term" value="F:nucleic acid binding"/>
    <property type="evidence" value="ECO:0007669"/>
    <property type="project" value="InterPro"/>
</dbReference>
<dbReference type="Gene3D" id="2.30.30.850">
    <property type="match status" value="1"/>
</dbReference>
<reference evidence="3 4" key="1">
    <citation type="journal article" date="2018" name="Sci. Rep.">
        <title>Genomic signatures of local adaptation to the degree of environmental predictability in rotifers.</title>
        <authorList>
            <person name="Franch-Gras L."/>
            <person name="Hahn C."/>
            <person name="Garcia-Roger E.M."/>
            <person name="Carmona M.J."/>
            <person name="Serra M."/>
            <person name="Gomez A."/>
        </authorList>
    </citation>
    <scope>NUCLEOTIDE SEQUENCE [LARGE SCALE GENOMIC DNA]</scope>
    <source>
        <strain evidence="3">HYR1</strain>
    </source>
</reference>
<sequence>METFVYWSSYHRFRIFCKNVFRCLENSDYGTHYQYLVPIDERPAFLKKIHDDPFSGHLGVDKTFEKLKLRFYWPNYSKDTANYILSCEICASIKAPKRYTRQPIVPIQASKPFQLITWDILGPLPATENRFACILVIICHFSKYVELFALLGLTAEEVANCLVLFICRHGVPEAALSDRGTNFQAELMDQLFELLDIKRLRTSAYHPQCDGETERFNRTLEQMLACYVAYTQNKWDQYLPKLAFAYNTAVHATTGLTPFEVVYERKPKLPVDLMFPTPNLELNLSVDSYATKVQQHLLKCYELVERTSGSRIHKFKFYADRNVRPADYTVGDRVWLLNDAKKKGVSKKLSRRWTGPYTVIEKMSDINYRIPPDSKGKKKLVHVNRLKKCNSPPKGKLYDSVTDKTSNPSDETALTHYGKSIGIYSALAEQALESLDEASSKGRTNTPQARSPCLANNSRPHMLDDASLWLDTNYLDLAENEVLSRVQSCSDDLEF</sequence>
<dbReference type="InterPro" id="IPR054465">
    <property type="entry name" value="Integrase_p58-like_C"/>
</dbReference>
<evidence type="ECO:0000313" key="3">
    <source>
        <dbReference type="EMBL" id="RNA38462.1"/>
    </source>
</evidence>
<accession>A0A3M7SS01</accession>
<organism evidence="3 4">
    <name type="scientific">Brachionus plicatilis</name>
    <name type="common">Marine rotifer</name>
    <name type="synonym">Brachionus muelleri</name>
    <dbReference type="NCBI Taxonomy" id="10195"/>
    <lineage>
        <taxon>Eukaryota</taxon>
        <taxon>Metazoa</taxon>
        <taxon>Spiralia</taxon>
        <taxon>Gnathifera</taxon>
        <taxon>Rotifera</taxon>
        <taxon>Eurotatoria</taxon>
        <taxon>Monogononta</taxon>
        <taxon>Pseudotrocha</taxon>
        <taxon>Ploima</taxon>
        <taxon>Brachionidae</taxon>
        <taxon>Brachionus</taxon>
    </lineage>
</organism>
<protein>
    <submittedName>
        <fullName evidence="3">Retrovirus-related Pol poly from transposon</fullName>
    </submittedName>
</protein>
<evidence type="ECO:0000259" key="2">
    <source>
        <dbReference type="PROSITE" id="PS50994"/>
    </source>
</evidence>
<dbReference type="InterPro" id="IPR050951">
    <property type="entry name" value="Retrovirus_Pol_polyprotein"/>
</dbReference>
<keyword evidence="4" id="KW-1185">Reference proteome</keyword>
<dbReference type="EMBL" id="REGN01000870">
    <property type="protein sequence ID" value="RNA38462.1"/>
    <property type="molecule type" value="Genomic_DNA"/>
</dbReference>
<gene>
    <name evidence="3" type="ORF">BpHYR1_047570</name>
</gene>
<dbReference type="PROSITE" id="PS50994">
    <property type="entry name" value="INTEGRASE"/>
    <property type="match status" value="1"/>
</dbReference>
<dbReference type="STRING" id="10195.A0A3M7SS01"/>
<name>A0A3M7SS01_BRAPC</name>
<feature type="region of interest" description="Disordered" evidence="1">
    <location>
        <begin position="435"/>
        <end position="458"/>
    </location>
</feature>
<dbReference type="Pfam" id="PF22938">
    <property type="entry name" value="Integrase_p58_C"/>
    <property type="match status" value="1"/>
</dbReference>
<dbReference type="InterPro" id="IPR012337">
    <property type="entry name" value="RNaseH-like_sf"/>
</dbReference>
<dbReference type="InterPro" id="IPR001584">
    <property type="entry name" value="Integrase_cat-core"/>
</dbReference>
<evidence type="ECO:0000256" key="1">
    <source>
        <dbReference type="SAM" id="MobiDB-lite"/>
    </source>
</evidence>
<dbReference type="Pfam" id="PF00665">
    <property type="entry name" value="rve"/>
    <property type="match status" value="1"/>
</dbReference>
<dbReference type="AlphaFoldDB" id="A0A3M7SS01"/>
<dbReference type="GO" id="GO:0015074">
    <property type="term" value="P:DNA integration"/>
    <property type="evidence" value="ECO:0007669"/>
    <property type="project" value="InterPro"/>
</dbReference>
<dbReference type="Gene3D" id="3.30.420.10">
    <property type="entry name" value="Ribonuclease H-like superfamily/Ribonuclease H"/>
    <property type="match status" value="1"/>
</dbReference>
<dbReference type="Gene3D" id="1.10.340.70">
    <property type="match status" value="1"/>
</dbReference>
<dbReference type="Pfam" id="PF17921">
    <property type="entry name" value="Integrase_H2C2"/>
    <property type="match status" value="1"/>
</dbReference>
<dbReference type="OrthoDB" id="8892477at2759"/>
<proteinExistence type="predicted"/>
<dbReference type="Proteomes" id="UP000276133">
    <property type="component" value="Unassembled WGS sequence"/>
</dbReference>
<dbReference type="SUPFAM" id="SSF53098">
    <property type="entry name" value="Ribonuclease H-like"/>
    <property type="match status" value="1"/>
</dbReference>
<dbReference type="PANTHER" id="PTHR37984">
    <property type="entry name" value="PROTEIN CBG26694"/>
    <property type="match status" value="1"/>
</dbReference>
<evidence type="ECO:0000313" key="4">
    <source>
        <dbReference type="Proteomes" id="UP000276133"/>
    </source>
</evidence>
<feature type="compositionally biased region" description="Polar residues" evidence="1">
    <location>
        <begin position="441"/>
        <end position="458"/>
    </location>
</feature>
<feature type="domain" description="Integrase catalytic" evidence="2">
    <location>
        <begin position="108"/>
        <end position="266"/>
    </location>
</feature>
<dbReference type="PANTHER" id="PTHR37984:SF15">
    <property type="entry name" value="INTEGRASE CATALYTIC DOMAIN-CONTAINING PROTEIN"/>
    <property type="match status" value="1"/>
</dbReference>
<dbReference type="FunFam" id="3.30.420.10:FF:000032">
    <property type="entry name" value="Retrovirus-related Pol polyprotein from transposon 297-like Protein"/>
    <property type="match status" value="1"/>
</dbReference>